<organism evidence="9 10">
    <name type="scientific">Diaphorina citri</name>
    <name type="common">Asian citrus psyllid</name>
    <dbReference type="NCBI Taxonomy" id="121845"/>
    <lineage>
        <taxon>Eukaryota</taxon>
        <taxon>Metazoa</taxon>
        <taxon>Ecdysozoa</taxon>
        <taxon>Arthropoda</taxon>
        <taxon>Hexapoda</taxon>
        <taxon>Insecta</taxon>
        <taxon>Pterygota</taxon>
        <taxon>Neoptera</taxon>
        <taxon>Paraneoptera</taxon>
        <taxon>Hemiptera</taxon>
        <taxon>Sternorrhyncha</taxon>
        <taxon>Psylloidea</taxon>
        <taxon>Psyllidae</taxon>
        <taxon>Diaphorininae</taxon>
        <taxon>Diaphorina</taxon>
    </lineage>
</organism>
<feature type="compositionally biased region" description="Acidic residues" evidence="7">
    <location>
        <begin position="105"/>
        <end position="120"/>
    </location>
</feature>
<dbReference type="InterPro" id="IPR035979">
    <property type="entry name" value="RBD_domain_sf"/>
</dbReference>
<dbReference type="GeneID" id="113469067"/>
<comment type="subcellular location">
    <subcellularLocation>
        <location evidence="1">Nucleus</location>
    </subcellularLocation>
</comment>
<feature type="compositionally biased region" description="Basic and acidic residues" evidence="7">
    <location>
        <begin position="257"/>
        <end position="266"/>
    </location>
</feature>
<feature type="compositionally biased region" description="Basic and acidic residues" evidence="7">
    <location>
        <begin position="85"/>
        <end position="95"/>
    </location>
</feature>
<dbReference type="GO" id="GO:0097157">
    <property type="term" value="F:pre-mRNA intronic binding"/>
    <property type="evidence" value="ECO:0007669"/>
    <property type="project" value="TreeGrafter"/>
</dbReference>
<dbReference type="RefSeq" id="XP_026682287.1">
    <property type="nucleotide sequence ID" value="XM_026826486.1"/>
</dbReference>
<dbReference type="PANTHER" id="PTHR16105">
    <property type="entry name" value="RNA-BINDING REGION-CONTAINING PROTEIN 3"/>
    <property type="match status" value="1"/>
</dbReference>
<dbReference type="STRING" id="121845.A0A3Q0J1C6"/>
<dbReference type="Pfam" id="PF00076">
    <property type="entry name" value="RRM_1"/>
    <property type="match status" value="1"/>
</dbReference>
<evidence type="ECO:0000256" key="4">
    <source>
        <dbReference type="ARBA" id="ARBA00022884"/>
    </source>
</evidence>
<feature type="region of interest" description="Disordered" evidence="7">
    <location>
        <begin position="236"/>
        <end position="266"/>
    </location>
</feature>
<sequence>MKYKYPHPTLHVLLNIISALCEHKRFCTQVLHLMNKMNLPCPFNREYKRLDKINQLFLHQKSWSETQLYQDLDEIEISTDLGTKNTEHPPDRPDLDQVPMQVDQSDTEDEVESEIDISDTESDRPENRPDNVAAILNLKRALERRGVARIKRPKFIKPMQAGGQSRRSDASKQDEVFDTATSTPASQRKKHIAVHVSADLSSITTHSDTPVEEIHSFGGITNQSDQPIEEIHGFNSITTQSDQPIRSIEANKSPENPSERSTEGDKEGLINLLGGSIEANKDGLRQGRVSSDIPSQAEVKEGEAEVKEGEDSEKVKRVITKEQLDSNRLGERDRSFVKAFNNYEPGSPSCRLYVKNLAKQVTLPDLEFIYRRYYLPDYKEQGTMFDIRLMQEGRMKGQAFITLQTVDQAKLALQETNGYILKDKPMVVQYARSIQAKPAP</sequence>
<dbReference type="InterPro" id="IPR045164">
    <property type="entry name" value="RBM41/RNPC3"/>
</dbReference>
<reference evidence="10" key="1">
    <citation type="submission" date="2025-08" db="UniProtKB">
        <authorList>
            <consortium name="RefSeq"/>
        </authorList>
    </citation>
    <scope>IDENTIFICATION</scope>
</reference>
<feature type="domain" description="RRM" evidence="8">
    <location>
        <begin position="350"/>
        <end position="433"/>
    </location>
</feature>
<feature type="compositionally biased region" description="Basic and acidic residues" evidence="7">
    <location>
        <begin position="166"/>
        <end position="175"/>
    </location>
</feature>
<name>A0A3Q0J1C6_DIACI</name>
<feature type="compositionally biased region" description="Basic and acidic residues" evidence="7">
    <location>
        <begin position="298"/>
        <end position="311"/>
    </location>
</feature>
<evidence type="ECO:0000256" key="3">
    <source>
        <dbReference type="ARBA" id="ARBA00022737"/>
    </source>
</evidence>
<evidence type="ECO:0000256" key="5">
    <source>
        <dbReference type="ARBA" id="ARBA00023242"/>
    </source>
</evidence>
<keyword evidence="3" id="KW-0677">Repeat</keyword>
<dbReference type="InterPro" id="IPR012677">
    <property type="entry name" value="Nucleotide-bd_a/b_plait_sf"/>
</dbReference>
<keyword evidence="9" id="KW-1185">Reference proteome</keyword>
<dbReference type="CDD" id="cd12239">
    <property type="entry name" value="RRM2_RBM40_like"/>
    <property type="match status" value="1"/>
</dbReference>
<evidence type="ECO:0000256" key="6">
    <source>
        <dbReference type="PROSITE-ProRule" id="PRU00176"/>
    </source>
</evidence>
<protein>
    <recommendedName>
        <fullName evidence="2">RNA-binding region-containing protein 3</fullName>
    </recommendedName>
</protein>
<dbReference type="InterPro" id="IPR000504">
    <property type="entry name" value="RRM_dom"/>
</dbReference>
<proteinExistence type="predicted"/>
<feature type="region of interest" description="Disordered" evidence="7">
    <location>
        <begin position="281"/>
        <end position="311"/>
    </location>
</feature>
<dbReference type="SUPFAM" id="SSF54928">
    <property type="entry name" value="RNA-binding domain, RBD"/>
    <property type="match status" value="1"/>
</dbReference>
<feature type="region of interest" description="Disordered" evidence="7">
    <location>
        <begin position="157"/>
        <end position="184"/>
    </location>
</feature>
<evidence type="ECO:0000256" key="7">
    <source>
        <dbReference type="SAM" id="MobiDB-lite"/>
    </source>
</evidence>
<dbReference type="PaxDb" id="121845-A0A3Q0J1C6"/>
<evidence type="ECO:0000256" key="1">
    <source>
        <dbReference type="ARBA" id="ARBA00004123"/>
    </source>
</evidence>
<feature type="region of interest" description="Disordered" evidence="7">
    <location>
        <begin position="81"/>
        <end position="130"/>
    </location>
</feature>
<dbReference type="SMART" id="SM00360">
    <property type="entry name" value="RRM"/>
    <property type="match status" value="1"/>
</dbReference>
<dbReference type="Gene3D" id="3.30.70.330">
    <property type="match status" value="1"/>
</dbReference>
<evidence type="ECO:0000256" key="2">
    <source>
        <dbReference type="ARBA" id="ARBA00020364"/>
    </source>
</evidence>
<dbReference type="PANTHER" id="PTHR16105:SF0">
    <property type="entry name" value="RNA-BINDING REGION-CONTAINING PROTEIN 3"/>
    <property type="match status" value="1"/>
</dbReference>
<gene>
    <name evidence="10" type="primary">LOC113469067</name>
</gene>
<dbReference type="GO" id="GO:0030626">
    <property type="term" value="F:U12 snRNA binding"/>
    <property type="evidence" value="ECO:0007669"/>
    <property type="project" value="TreeGrafter"/>
</dbReference>
<evidence type="ECO:0000313" key="10">
    <source>
        <dbReference type="RefSeq" id="XP_026682287.1"/>
    </source>
</evidence>
<dbReference type="GO" id="GO:0005689">
    <property type="term" value="C:U12-type spliceosomal complex"/>
    <property type="evidence" value="ECO:0007669"/>
    <property type="project" value="TreeGrafter"/>
</dbReference>
<dbReference type="AlphaFoldDB" id="A0A3Q0J1C6"/>
<dbReference type="FunFam" id="3.30.70.330:FF:000207">
    <property type="entry name" value="RNA-binding region (RNP1, RRM)-containing 3"/>
    <property type="match status" value="1"/>
</dbReference>
<dbReference type="PROSITE" id="PS50102">
    <property type="entry name" value="RRM"/>
    <property type="match status" value="1"/>
</dbReference>
<keyword evidence="4 6" id="KW-0694">RNA-binding</keyword>
<accession>A0A3Q0J1C6</accession>
<evidence type="ECO:0000313" key="9">
    <source>
        <dbReference type="Proteomes" id="UP000079169"/>
    </source>
</evidence>
<dbReference type="Proteomes" id="UP000079169">
    <property type="component" value="Unplaced"/>
</dbReference>
<keyword evidence="5" id="KW-0539">Nucleus</keyword>
<dbReference type="GO" id="GO:0000398">
    <property type="term" value="P:mRNA splicing, via spliceosome"/>
    <property type="evidence" value="ECO:0007669"/>
    <property type="project" value="TreeGrafter"/>
</dbReference>
<dbReference type="KEGG" id="dci:113469067"/>
<evidence type="ECO:0000259" key="8">
    <source>
        <dbReference type="PROSITE" id="PS50102"/>
    </source>
</evidence>